<dbReference type="Gene3D" id="1.10.10.10">
    <property type="entry name" value="Winged helix-like DNA-binding domain superfamily/Winged helix DNA-binding domain"/>
    <property type="match status" value="1"/>
</dbReference>
<dbReference type="SUPFAM" id="SSF46894">
    <property type="entry name" value="C-terminal effector domain of the bipartite response regulators"/>
    <property type="match status" value="1"/>
</dbReference>
<dbReference type="InterPro" id="IPR027417">
    <property type="entry name" value="P-loop_NTPase"/>
</dbReference>
<evidence type="ECO:0000313" key="7">
    <source>
        <dbReference type="Proteomes" id="UP000800981"/>
    </source>
</evidence>
<keyword evidence="2" id="KW-0238">DNA-binding</keyword>
<organism evidence="6 7">
    <name type="scientific">Motilibacter deserti</name>
    <dbReference type="NCBI Taxonomy" id="2714956"/>
    <lineage>
        <taxon>Bacteria</taxon>
        <taxon>Bacillati</taxon>
        <taxon>Actinomycetota</taxon>
        <taxon>Actinomycetes</taxon>
        <taxon>Motilibacterales</taxon>
        <taxon>Motilibacteraceae</taxon>
        <taxon>Motilibacter</taxon>
    </lineage>
</organism>
<dbReference type="SUPFAM" id="SSF52540">
    <property type="entry name" value="P-loop containing nucleoside triphosphate hydrolases"/>
    <property type="match status" value="1"/>
</dbReference>
<keyword evidence="3" id="KW-0175">Coiled coil</keyword>
<evidence type="ECO:0000259" key="5">
    <source>
        <dbReference type="SMART" id="SM01043"/>
    </source>
</evidence>
<dbReference type="RefSeq" id="WP_166280295.1">
    <property type="nucleotide sequence ID" value="NZ_JAANNP010000002.1"/>
</dbReference>
<dbReference type="SMART" id="SM00862">
    <property type="entry name" value="Trans_reg_C"/>
    <property type="match status" value="1"/>
</dbReference>
<comment type="similarity">
    <text evidence="1">Belongs to the AfsR/DnrI/RedD regulatory family.</text>
</comment>
<sequence length="952" mass="100451">MDLQVCLLGPVRAVRGDEALALGGPRPRALVARLALSAGGSVPVETLVAALWDPPGPPSALSTLRAYVSRLRGGPLNGLLESASGGYALRVDRAAVDLLAVQGLLRAARAAASDPAPERSERALLEAALALCTGPPLSDVQDAPFAREAAAAFAEPYISAQERLAELQLRAGEHQAAIESLSALVAAHPLREGPAVLLATALARTGRVPDSLDVLDTLRHTLADELGLDPTPQVLRLRQALLVHDPVVLGLARPDAVAPDAAVPQAAAPRLPLPLTRFVGRSSEIAQVHAALDTARLVTLVGPGGSGKTRLSLEALRRAELGTAQPTLVELAELQDPGLVAAAVAQALDISTREGDVEPLVASLAGRRALLLLDNAEHVIDAVAQLTATLLSRCPGLQLLVTSREALGVPGERVVPVPPMRLGASSEAGEAEALFADRASLAAPGFTLDEQTLPAVRRLCAALDGIPLALELAAARLAVLSLDDIAGLLDDRFTLLADNGRATPARHRTLRSAVEWSYGLLDDQERELFTATGVFAGPFGLDALRGVCEPELGFDVLGPLSRLAAKSMIEVSGGVDAPRRYRLLDTLRTFAQEQLPADRGDRLAEAHTEWYAALVDAIEPELRREGLRAAHARLDQERADLRAALTRALERGQRTQALRLAGGQAWHWLRRGNLVEGMRWTDAARALPGRAPADVETRATMGAAILAYMAGDTQRLHALGEAGAAQAAEAGDASAGAVAHGYCGYWESLFGELERAPFHFAEAQRLFADAEPWARSKVLMTRGQYLRAQGRHAEALTVLAEAAAEGARCGDVWAVGSARWVAAKVHLDLNDGRSALRLLLAACTDTYFDSDITSTLAGLHVAAAALAMLERHVEGARLLGAVDALGERYGYSAVRMDPVDGPACVDRVREGLTPRVWASAYDSGRGMSVEALLDLLRDVARATRVLPVAATG</sequence>
<dbReference type="InterPro" id="IPR036388">
    <property type="entry name" value="WH-like_DNA-bd_sf"/>
</dbReference>
<evidence type="ECO:0000256" key="2">
    <source>
        <dbReference type="ARBA" id="ARBA00023125"/>
    </source>
</evidence>
<name>A0ABX0GT14_9ACTN</name>
<dbReference type="Proteomes" id="UP000800981">
    <property type="component" value="Unassembled WGS sequence"/>
</dbReference>
<feature type="domain" description="Bacterial transcriptional activator" evidence="5">
    <location>
        <begin position="96"/>
        <end position="242"/>
    </location>
</feature>
<dbReference type="InterPro" id="IPR001867">
    <property type="entry name" value="OmpR/PhoB-type_DNA-bd"/>
</dbReference>
<dbReference type="PANTHER" id="PTHR47691:SF3">
    <property type="entry name" value="HTH-TYPE TRANSCRIPTIONAL REGULATOR RV0890C-RELATED"/>
    <property type="match status" value="1"/>
</dbReference>
<dbReference type="SUPFAM" id="SSF48452">
    <property type="entry name" value="TPR-like"/>
    <property type="match status" value="1"/>
</dbReference>
<evidence type="ECO:0000256" key="1">
    <source>
        <dbReference type="ARBA" id="ARBA00005820"/>
    </source>
</evidence>
<dbReference type="SMART" id="SM01043">
    <property type="entry name" value="BTAD"/>
    <property type="match status" value="1"/>
</dbReference>
<dbReference type="CDD" id="cd15831">
    <property type="entry name" value="BTAD"/>
    <property type="match status" value="1"/>
</dbReference>
<dbReference type="EMBL" id="JAANNP010000002">
    <property type="protein sequence ID" value="NHC13645.1"/>
    <property type="molecule type" value="Genomic_DNA"/>
</dbReference>
<dbReference type="PANTHER" id="PTHR47691">
    <property type="entry name" value="REGULATOR-RELATED"/>
    <property type="match status" value="1"/>
</dbReference>
<accession>A0ABX0GT14</accession>
<protein>
    <submittedName>
        <fullName evidence="6">AfsR/SARP family transcriptional regulator</fullName>
    </submittedName>
</protein>
<dbReference type="InterPro" id="IPR005158">
    <property type="entry name" value="BTAD"/>
</dbReference>
<feature type="domain" description="OmpR/PhoB-type" evidence="4">
    <location>
        <begin position="17"/>
        <end position="89"/>
    </location>
</feature>
<dbReference type="PRINTS" id="PR00364">
    <property type="entry name" value="DISEASERSIST"/>
</dbReference>
<feature type="coiled-coil region" evidence="3">
    <location>
        <begin position="624"/>
        <end position="651"/>
    </location>
</feature>
<reference evidence="6 7" key="1">
    <citation type="submission" date="2020-03" db="EMBL/GenBank/DDBJ databases">
        <title>Two novel Motilibacter sp.</title>
        <authorList>
            <person name="Liu S."/>
        </authorList>
    </citation>
    <scope>NUCLEOTIDE SEQUENCE [LARGE SCALE GENOMIC DNA]</scope>
    <source>
        <strain evidence="6 7">E257</strain>
    </source>
</reference>
<comment type="caution">
    <text evidence="6">The sequence shown here is derived from an EMBL/GenBank/DDBJ whole genome shotgun (WGS) entry which is preliminary data.</text>
</comment>
<evidence type="ECO:0000313" key="6">
    <source>
        <dbReference type="EMBL" id="NHC13645.1"/>
    </source>
</evidence>
<dbReference type="Gene3D" id="3.40.50.300">
    <property type="entry name" value="P-loop containing nucleotide triphosphate hydrolases"/>
    <property type="match status" value="1"/>
</dbReference>
<dbReference type="InterPro" id="IPR011990">
    <property type="entry name" value="TPR-like_helical_dom_sf"/>
</dbReference>
<dbReference type="Pfam" id="PF03704">
    <property type="entry name" value="BTAD"/>
    <property type="match status" value="1"/>
</dbReference>
<proteinExistence type="inferred from homology"/>
<keyword evidence="7" id="KW-1185">Reference proteome</keyword>
<dbReference type="InterPro" id="IPR016032">
    <property type="entry name" value="Sig_transdc_resp-reg_C-effctor"/>
</dbReference>
<gene>
    <name evidence="6" type="ORF">G9H71_07605</name>
</gene>
<evidence type="ECO:0000256" key="3">
    <source>
        <dbReference type="SAM" id="Coils"/>
    </source>
</evidence>
<dbReference type="Gene3D" id="1.25.40.10">
    <property type="entry name" value="Tetratricopeptide repeat domain"/>
    <property type="match status" value="1"/>
</dbReference>
<evidence type="ECO:0000259" key="4">
    <source>
        <dbReference type="SMART" id="SM00862"/>
    </source>
</evidence>